<evidence type="ECO:0000256" key="1">
    <source>
        <dbReference type="SAM" id="MobiDB-lite"/>
    </source>
</evidence>
<gene>
    <name evidence="2" type="ORF">HDF08_000352</name>
</gene>
<reference evidence="2 3" key="1">
    <citation type="submission" date="2020-07" db="EMBL/GenBank/DDBJ databases">
        <title>Genomic Encyclopedia of Type Strains, Phase IV (KMG-V): Genome sequencing to study the core and pangenomes of soil and plant-associated prokaryotes.</title>
        <authorList>
            <person name="Whitman W."/>
        </authorList>
    </citation>
    <scope>NUCLEOTIDE SEQUENCE [LARGE SCALE GENOMIC DNA]</scope>
    <source>
        <strain evidence="2 3">M8UP22</strain>
    </source>
</reference>
<dbReference type="AlphaFoldDB" id="A0A852VDD5"/>
<dbReference type="EMBL" id="JACCCU010000001">
    <property type="protein sequence ID" value="NYF88285.1"/>
    <property type="molecule type" value="Genomic_DNA"/>
</dbReference>
<protein>
    <submittedName>
        <fullName evidence="2">Uncharacterized protein</fullName>
    </submittedName>
</protein>
<organism evidence="2 3">
    <name type="scientific">Tunturiibacter lichenicola</name>
    <dbReference type="NCBI Taxonomy" id="2051959"/>
    <lineage>
        <taxon>Bacteria</taxon>
        <taxon>Pseudomonadati</taxon>
        <taxon>Acidobacteriota</taxon>
        <taxon>Terriglobia</taxon>
        <taxon>Terriglobales</taxon>
        <taxon>Acidobacteriaceae</taxon>
        <taxon>Tunturiibacter</taxon>
    </lineage>
</organism>
<comment type="caution">
    <text evidence="2">The sequence shown here is derived from an EMBL/GenBank/DDBJ whole genome shotgun (WGS) entry which is preliminary data.</text>
</comment>
<evidence type="ECO:0000313" key="2">
    <source>
        <dbReference type="EMBL" id="NYF88285.1"/>
    </source>
</evidence>
<sequence>MFEALLWATVRDAWLTWVFEFDSVGWRGYAGGEEKGQGAGGEEKKGGGLGRGRLKSDGR</sequence>
<dbReference type="Proteomes" id="UP000564385">
    <property type="component" value="Unassembled WGS sequence"/>
</dbReference>
<accession>A0A852VDD5</accession>
<feature type="compositionally biased region" description="Basic and acidic residues" evidence="1">
    <location>
        <begin position="32"/>
        <end position="46"/>
    </location>
</feature>
<proteinExistence type="predicted"/>
<feature type="region of interest" description="Disordered" evidence="1">
    <location>
        <begin position="32"/>
        <end position="59"/>
    </location>
</feature>
<name>A0A852VDD5_9BACT</name>
<evidence type="ECO:0000313" key="3">
    <source>
        <dbReference type="Proteomes" id="UP000564385"/>
    </source>
</evidence>